<keyword evidence="2" id="KW-1185">Reference proteome</keyword>
<proteinExistence type="predicted"/>
<name>A0ABS8V8F6_DATST</name>
<accession>A0ABS8V8F6</accession>
<dbReference type="EMBL" id="JACEIK010003670">
    <property type="protein sequence ID" value="MCD9642631.1"/>
    <property type="molecule type" value="Genomic_DNA"/>
</dbReference>
<organism evidence="1 2">
    <name type="scientific">Datura stramonium</name>
    <name type="common">Jimsonweed</name>
    <name type="synonym">Common thornapple</name>
    <dbReference type="NCBI Taxonomy" id="4076"/>
    <lineage>
        <taxon>Eukaryota</taxon>
        <taxon>Viridiplantae</taxon>
        <taxon>Streptophyta</taxon>
        <taxon>Embryophyta</taxon>
        <taxon>Tracheophyta</taxon>
        <taxon>Spermatophyta</taxon>
        <taxon>Magnoliopsida</taxon>
        <taxon>eudicotyledons</taxon>
        <taxon>Gunneridae</taxon>
        <taxon>Pentapetalae</taxon>
        <taxon>asterids</taxon>
        <taxon>lamiids</taxon>
        <taxon>Solanales</taxon>
        <taxon>Solanaceae</taxon>
        <taxon>Solanoideae</taxon>
        <taxon>Datureae</taxon>
        <taxon>Datura</taxon>
    </lineage>
</organism>
<sequence>ARCFCPFRAFFTCESLQPRCPSTATDTSSRCLGEFQTKSEMALAPLAAAPPSRRCVLASPALLCLRGAPLH</sequence>
<dbReference type="Proteomes" id="UP000823775">
    <property type="component" value="Unassembled WGS sequence"/>
</dbReference>
<feature type="non-terminal residue" evidence="1">
    <location>
        <position position="1"/>
    </location>
</feature>
<comment type="caution">
    <text evidence="1">The sequence shown here is derived from an EMBL/GenBank/DDBJ whole genome shotgun (WGS) entry which is preliminary data.</text>
</comment>
<feature type="non-terminal residue" evidence="1">
    <location>
        <position position="71"/>
    </location>
</feature>
<protein>
    <submittedName>
        <fullName evidence="1">Uncharacterized protein</fullName>
    </submittedName>
</protein>
<evidence type="ECO:0000313" key="1">
    <source>
        <dbReference type="EMBL" id="MCD9642631.1"/>
    </source>
</evidence>
<reference evidence="1 2" key="1">
    <citation type="journal article" date="2021" name="BMC Genomics">
        <title>Datura genome reveals duplications of psychoactive alkaloid biosynthetic genes and high mutation rate following tissue culture.</title>
        <authorList>
            <person name="Rajewski A."/>
            <person name="Carter-House D."/>
            <person name="Stajich J."/>
            <person name="Litt A."/>
        </authorList>
    </citation>
    <scope>NUCLEOTIDE SEQUENCE [LARGE SCALE GENOMIC DNA]</scope>
    <source>
        <strain evidence="1">AR-01</strain>
    </source>
</reference>
<evidence type="ECO:0000313" key="2">
    <source>
        <dbReference type="Proteomes" id="UP000823775"/>
    </source>
</evidence>
<gene>
    <name evidence="1" type="ORF">HAX54_029518</name>
</gene>